<evidence type="ECO:0000313" key="1">
    <source>
        <dbReference type="EMBL" id="KAI9632964.1"/>
    </source>
</evidence>
<protein>
    <recommendedName>
        <fullName evidence="3">BTB domain-containing protein</fullName>
    </recommendedName>
</protein>
<keyword evidence="2" id="KW-1185">Reference proteome</keyword>
<name>A0AA38H5T2_9TREE</name>
<gene>
    <name evidence="1" type="ORF">MKK02DRAFT_29960</name>
</gene>
<comment type="caution">
    <text evidence="1">The sequence shown here is derived from an EMBL/GenBank/DDBJ whole genome shotgun (WGS) entry which is preliminary data.</text>
</comment>
<dbReference type="RefSeq" id="XP_052942741.1">
    <property type="nucleotide sequence ID" value="XM_053087948.1"/>
</dbReference>
<reference evidence="1" key="1">
    <citation type="journal article" date="2022" name="G3 (Bethesda)">
        <title>High quality genome of the basidiomycete yeast Dioszegia hungarica PDD-24b-2 isolated from cloud water.</title>
        <authorList>
            <person name="Jarrige D."/>
            <person name="Haridas S."/>
            <person name="Bleykasten-Grosshans C."/>
            <person name="Joly M."/>
            <person name="Nadalig T."/>
            <person name="Sancelme M."/>
            <person name="Vuilleumier S."/>
            <person name="Grigoriev I.V."/>
            <person name="Amato P."/>
            <person name="Bringel F."/>
        </authorList>
    </citation>
    <scope>NUCLEOTIDE SEQUENCE</scope>
    <source>
        <strain evidence="1">PDD-24b-2</strain>
    </source>
</reference>
<sequence length="382" mass="41298">MSVSQTLAPLADMTVETAESRGGGAGYAAVGSNISSAIGQGAQILGQGQSITAGPVTRRNADLSQSARQTSSRTQFLHITTSDDQHITVSHSLLAKYSTFIANLPSFLLPAPHDGHSHVTDLPLPSATYGGLRLVIEALIYHDTPPKGPLRPFPSTVRPFGFDDLQNVIDALVIADAYDMPSFPQLLVSYTDMLSGKRAILAWSVWAPSQYGPKIEFKLKRTLQLELETLPDDARALLAAYAPEKLARLQVAQNAWVEAVAEVKDEMVSVAKPYNGFNDYARACRGTCSGEGVGRAGCAAHHRNPDWVALREEAALGVLRQITTPGANPDVGNVHASIQHIVLCRKCATRLYRTFCPMLIVFAMSDFTGSGRWMPAFARRAR</sequence>
<dbReference type="Proteomes" id="UP001164286">
    <property type="component" value="Unassembled WGS sequence"/>
</dbReference>
<dbReference type="EMBL" id="JAKWFO010000013">
    <property type="protein sequence ID" value="KAI9632964.1"/>
    <property type="molecule type" value="Genomic_DNA"/>
</dbReference>
<accession>A0AA38H5T2</accession>
<evidence type="ECO:0008006" key="3">
    <source>
        <dbReference type="Google" id="ProtNLM"/>
    </source>
</evidence>
<organism evidence="1 2">
    <name type="scientific">Dioszegia hungarica</name>
    <dbReference type="NCBI Taxonomy" id="4972"/>
    <lineage>
        <taxon>Eukaryota</taxon>
        <taxon>Fungi</taxon>
        <taxon>Dikarya</taxon>
        <taxon>Basidiomycota</taxon>
        <taxon>Agaricomycotina</taxon>
        <taxon>Tremellomycetes</taxon>
        <taxon>Tremellales</taxon>
        <taxon>Bulleribasidiaceae</taxon>
        <taxon>Dioszegia</taxon>
    </lineage>
</organism>
<evidence type="ECO:0000313" key="2">
    <source>
        <dbReference type="Proteomes" id="UP001164286"/>
    </source>
</evidence>
<dbReference type="AlphaFoldDB" id="A0AA38H5T2"/>
<dbReference type="GeneID" id="77727153"/>
<proteinExistence type="predicted"/>